<dbReference type="SMART" id="SM00028">
    <property type="entry name" value="TPR"/>
    <property type="match status" value="4"/>
</dbReference>
<dbReference type="Pfam" id="PF17830">
    <property type="entry name" value="STI1-HOP_DP"/>
    <property type="match status" value="1"/>
</dbReference>
<dbReference type="PANTHER" id="PTHR22904">
    <property type="entry name" value="TPR REPEAT CONTAINING PROTEIN"/>
    <property type="match status" value="1"/>
</dbReference>
<dbReference type="EMBL" id="LJIJ01001093">
    <property type="protein sequence ID" value="ODM93030.1"/>
    <property type="molecule type" value="Genomic_DNA"/>
</dbReference>
<evidence type="ECO:0000256" key="4">
    <source>
        <dbReference type="SAM" id="MobiDB-lite"/>
    </source>
</evidence>
<name>A0A1D2MJ44_ORCCI</name>
<dbReference type="Pfam" id="PF13181">
    <property type="entry name" value="TPR_8"/>
    <property type="match status" value="1"/>
</dbReference>
<feature type="region of interest" description="Disordered" evidence="4">
    <location>
        <begin position="1040"/>
        <end position="1175"/>
    </location>
</feature>
<dbReference type="FunFam" id="1.25.40.10:FF:000010">
    <property type="entry name" value="Stress-induced phosphoprotein 1"/>
    <property type="match status" value="1"/>
</dbReference>
<feature type="repeat" description="TPR" evidence="3">
    <location>
        <begin position="222"/>
        <end position="255"/>
    </location>
</feature>
<sequence>MASQESGWAEMAMGKPWTNILRYVEMVKNPTNAESFAPPNFLHPFGDPELFKKLKNDRRTSQWLEDPEYVALMKEFQERPEAFDEKYCDPKFESKVVMTLRVLLWGKDGNAYGDKILPPGTGCLPQELFATWMGTLYSLEYGSIDKAYGEKDAGNVAYKDGNFSKALEHYNKAIAIYPYDMRFVMNVGAVAFETANYKECIQKSLDAVEVGRENSVNKRLIGKAFMRVGNSYRQLGDYENAKVYFKKSLDEHTSPEVASLLSEVEKLLDKQDQVSNAPNPAPESNEGGNELFRQGDYAGARAQYTKAIGVSSKDPKLFGNRAACNIKLFDWESAKADCDKCLELDPKYAQGWLMKALILQKQSSLAYQEAMRFEPSTVEAATGYEKCMSAINSALGSLMAELDYILSKFMSLVVENCLCSMSSNSVEIPNTPQSPSPTHIHVLSISSPSSAICPTATVSVNLNTPTPLLITPPKLTRCPTIPLTRIDVVKPQNIAPSPLQSEVPLPPPPPLIKMPISTRKEKRGAATKSSAESEDDKPQEPPRKRTRTGNSESESVPPARKIIQEIFGPDKSKKPKGRKRRRGVTTPKKKSPVKQERQDDVEYFEVKQEDEQNEHEPENEFEENKNDDEVVVVVEKHDNQVEENQEEEEDVHIKEEQIEDPVNMESQPGEVEYDNEVEVVADNQRKVEDMSDDDDDASKNEEDSDSATSISRVRIGRNAKRVANEKLKKISQQSESGSVSVEPETVVKDEEEEDDDDEEEETAGEIQSRRSTTEGSSKSSGSIAQAESESSSKHFYMDPQRNSPTPMSVMSEDEDHDMKEDLGETVSVSDLMDQKDSDVDSTYSWKPVRAAAAFAMEQVTKKQGGSVVLGDGEIKTGAAAERRARKVQRYKGRNRRTLLFKSSSSKQYTSSTVRKRWSAQPTIIPKIFHHGNYFQAGDVVFVEMEGDNLLHGQVSGILMDQHGEISAGIRWLAPACPIYALVDFDPNNYGIRYDVPEKLVKIEYLNFVMHLNPDYFQGHSSFRKIEKNSIYTRFGRSIHTYESDSDSSSDNEGSSNRDVDNSSTSENGSKSASVKIKKEEEDESDASEVKTKDRKRQYSGSSSESTDVDDEEEPTVSKNEESSKEDVPGRHQEAKEEEICPEEMQQAIDMDVKELNDNSEINSKEVESVESDNEI</sequence>
<protein>
    <submittedName>
        <fullName evidence="6">Stress-induced-phosphoprotein 1</fullName>
    </submittedName>
</protein>
<proteinExistence type="predicted"/>
<feature type="region of interest" description="Disordered" evidence="4">
    <location>
        <begin position="497"/>
        <end position="819"/>
    </location>
</feature>
<feature type="compositionally biased region" description="Low complexity" evidence="4">
    <location>
        <begin position="734"/>
        <end position="744"/>
    </location>
</feature>
<feature type="compositionally biased region" description="Basic and acidic residues" evidence="4">
    <location>
        <begin position="593"/>
        <end position="640"/>
    </location>
</feature>
<feature type="compositionally biased region" description="Basic and acidic residues" evidence="4">
    <location>
        <begin position="1150"/>
        <end position="1167"/>
    </location>
</feature>
<evidence type="ECO:0000256" key="3">
    <source>
        <dbReference type="PROSITE-ProRule" id="PRU00339"/>
    </source>
</evidence>
<feature type="domain" description="STI1/HOP DP" evidence="5">
    <location>
        <begin position="47"/>
        <end position="93"/>
    </location>
</feature>
<evidence type="ECO:0000313" key="7">
    <source>
        <dbReference type="Proteomes" id="UP000094527"/>
    </source>
</evidence>
<dbReference type="InterPro" id="IPR019734">
    <property type="entry name" value="TPR_rpt"/>
</dbReference>
<keyword evidence="2 3" id="KW-0802">TPR repeat</keyword>
<feature type="compositionally biased region" description="Acidic residues" evidence="4">
    <location>
        <begin position="749"/>
        <end position="763"/>
    </location>
</feature>
<feature type="compositionally biased region" description="Basic and acidic residues" evidence="4">
    <location>
        <begin position="1118"/>
        <end position="1138"/>
    </location>
</feature>
<accession>A0A1D2MJ44</accession>
<keyword evidence="1" id="KW-0677">Repeat</keyword>
<dbReference type="Gene3D" id="1.25.40.10">
    <property type="entry name" value="Tetratricopeptide repeat domain"/>
    <property type="match status" value="2"/>
</dbReference>
<dbReference type="SUPFAM" id="SSF48452">
    <property type="entry name" value="TPR-like"/>
    <property type="match status" value="2"/>
</dbReference>
<comment type="caution">
    <text evidence="6">The sequence shown here is derived from an EMBL/GenBank/DDBJ whole genome shotgun (WGS) entry which is preliminary data.</text>
</comment>
<evidence type="ECO:0000313" key="6">
    <source>
        <dbReference type="EMBL" id="ODM93030.1"/>
    </source>
</evidence>
<dbReference type="PROSITE" id="PS50005">
    <property type="entry name" value="TPR"/>
    <property type="match status" value="2"/>
</dbReference>
<gene>
    <name evidence="6" type="ORF">Ocin01_13650</name>
</gene>
<dbReference type="InterPro" id="IPR041243">
    <property type="entry name" value="STI1/HOP_DP"/>
</dbReference>
<keyword evidence="7" id="KW-1185">Reference proteome</keyword>
<reference evidence="6 7" key="1">
    <citation type="journal article" date="2016" name="Genome Biol. Evol.">
        <title>Gene Family Evolution Reflects Adaptation to Soil Environmental Stressors in the Genome of the Collembolan Orchesella cincta.</title>
        <authorList>
            <person name="Faddeeva-Vakhrusheva A."/>
            <person name="Derks M.F."/>
            <person name="Anvar S.Y."/>
            <person name="Agamennone V."/>
            <person name="Suring W."/>
            <person name="Smit S."/>
            <person name="van Straalen N.M."/>
            <person name="Roelofs D."/>
        </authorList>
    </citation>
    <scope>NUCLEOTIDE SEQUENCE [LARGE SCALE GENOMIC DNA]</scope>
    <source>
        <tissue evidence="6">Mixed pool</tissue>
    </source>
</reference>
<dbReference type="AlphaFoldDB" id="A0A1D2MJ44"/>
<dbReference type="OrthoDB" id="2423701at2759"/>
<feature type="repeat" description="TPR" evidence="3">
    <location>
        <begin position="147"/>
        <end position="180"/>
    </location>
</feature>
<feature type="region of interest" description="Disordered" evidence="4">
    <location>
        <begin position="271"/>
        <end position="292"/>
    </location>
</feature>
<feature type="compositionally biased region" description="Basic residues" evidence="4">
    <location>
        <begin position="573"/>
        <end position="592"/>
    </location>
</feature>
<dbReference type="Gene3D" id="1.10.260.100">
    <property type="match status" value="1"/>
</dbReference>
<evidence type="ECO:0000256" key="2">
    <source>
        <dbReference type="ARBA" id="ARBA00022803"/>
    </source>
</evidence>
<dbReference type="Proteomes" id="UP000094527">
    <property type="component" value="Unassembled WGS sequence"/>
</dbReference>
<organism evidence="6 7">
    <name type="scientific">Orchesella cincta</name>
    <name type="common">Springtail</name>
    <name type="synonym">Podura cincta</name>
    <dbReference type="NCBI Taxonomy" id="48709"/>
    <lineage>
        <taxon>Eukaryota</taxon>
        <taxon>Metazoa</taxon>
        <taxon>Ecdysozoa</taxon>
        <taxon>Arthropoda</taxon>
        <taxon>Hexapoda</taxon>
        <taxon>Collembola</taxon>
        <taxon>Entomobryomorpha</taxon>
        <taxon>Entomobryoidea</taxon>
        <taxon>Orchesellidae</taxon>
        <taxon>Orchesellinae</taxon>
        <taxon>Orchesella</taxon>
    </lineage>
</organism>
<dbReference type="STRING" id="48709.A0A1D2MJ44"/>
<dbReference type="InterPro" id="IPR011990">
    <property type="entry name" value="TPR-like_helical_dom_sf"/>
</dbReference>
<evidence type="ECO:0000256" key="1">
    <source>
        <dbReference type="ARBA" id="ARBA00022737"/>
    </source>
</evidence>
<feature type="compositionally biased region" description="Polar residues" evidence="4">
    <location>
        <begin position="1061"/>
        <end position="1072"/>
    </location>
</feature>
<evidence type="ECO:0000259" key="5">
    <source>
        <dbReference type="Pfam" id="PF17830"/>
    </source>
</evidence>
<dbReference type="GO" id="GO:0051879">
    <property type="term" value="F:Hsp90 protein binding"/>
    <property type="evidence" value="ECO:0007669"/>
    <property type="project" value="TreeGrafter"/>
</dbReference>
<dbReference type="PANTHER" id="PTHR22904:SF523">
    <property type="entry name" value="STRESS-INDUCED-PHOSPHOPROTEIN 1"/>
    <property type="match status" value="1"/>
</dbReference>
<feature type="compositionally biased region" description="Acidic residues" evidence="4">
    <location>
        <begin position="641"/>
        <end position="650"/>
    </location>
</feature>
<feature type="compositionally biased region" description="Low complexity" evidence="4">
    <location>
        <begin position="773"/>
        <end position="788"/>
    </location>
</feature>